<reference evidence="3" key="3">
    <citation type="submission" date="2015-02" db="UniProtKB">
        <authorList>
            <consortium name="EnsemblProtists"/>
        </authorList>
    </citation>
    <scope>IDENTIFICATION</scope>
    <source>
        <strain evidence="3">DAOM BR144</strain>
    </source>
</reference>
<dbReference type="eggNOG" id="ENOG502SWGV">
    <property type="taxonomic scope" value="Eukaryota"/>
</dbReference>
<feature type="compositionally biased region" description="Polar residues" evidence="1">
    <location>
        <begin position="257"/>
        <end position="272"/>
    </location>
</feature>
<proteinExistence type="predicted"/>
<feature type="compositionally biased region" description="Acidic residues" evidence="1">
    <location>
        <begin position="279"/>
        <end position="293"/>
    </location>
</feature>
<dbReference type="EnsemblProtists" id="PYU1_T001782">
    <property type="protein sequence ID" value="PYU1_T001782"/>
    <property type="gene ID" value="PYU1_G001781"/>
</dbReference>
<name>K3W9Z1_GLOUD</name>
<dbReference type="InParanoid" id="K3W9Z1"/>
<feature type="chain" id="PRO_5003867522" evidence="2">
    <location>
        <begin position="19"/>
        <end position="353"/>
    </location>
</feature>
<dbReference type="VEuPathDB" id="FungiDB:PYU1_G001781"/>
<feature type="region of interest" description="Disordered" evidence="1">
    <location>
        <begin position="255"/>
        <end position="300"/>
    </location>
</feature>
<dbReference type="EMBL" id="GL376634">
    <property type="status" value="NOT_ANNOTATED_CDS"/>
    <property type="molecule type" value="Genomic_DNA"/>
</dbReference>
<dbReference type="HOGENOM" id="CLU_732533_0_0_1"/>
<keyword evidence="4" id="KW-1185">Reference proteome</keyword>
<dbReference type="AlphaFoldDB" id="K3W9Z1"/>
<protein>
    <submittedName>
        <fullName evidence="3">Uncharacterized protein</fullName>
    </submittedName>
</protein>
<dbReference type="Proteomes" id="UP000019132">
    <property type="component" value="Unassembled WGS sequence"/>
</dbReference>
<organism evidence="3 4">
    <name type="scientific">Globisporangium ultimum (strain ATCC 200006 / CBS 805.95 / DAOM BR144)</name>
    <name type="common">Pythium ultimum</name>
    <dbReference type="NCBI Taxonomy" id="431595"/>
    <lineage>
        <taxon>Eukaryota</taxon>
        <taxon>Sar</taxon>
        <taxon>Stramenopiles</taxon>
        <taxon>Oomycota</taxon>
        <taxon>Peronosporomycetes</taxon>
        <taxon>Pythiales</taxon>
        <taxon>Pythiaceae</taxon>
        <taxon>Globisporangium</taxon>
    </lineage>
</organism>
<sequence>MAMLVVLAFLALVAFAAKRRFFPQSQLWFLKHHSKKQEKEHGETSAQQVEIVVDKPQNSSKLAAFDKGRKPLLVAKPPRYEEPAKEGSVEGSIRTALNELRSRQYVKSICSKFEARKAIRHSDDDEEEEARIRVANADGDEYVLSEQSQQLRRDEHIVKVAPLPRRTSAPKPNNLNAFLRRCSSNLDRANFAHSPSSDASNTLEQLEPLVPAAAATVAVAAVPNVATRAATVDPPAASGRRSGLFDIDLDLQPADEYSNQCDSPTAPINPTGSFGFVNDSDDAAQSNEDEPASDFDVTTTSAACQKDIDAPEQEDCSASAAKVMHTTVDNSVARFQQFQQQVPANYAARTPRS</sequence>
<accession>K3W9Z1</accession>
<evidence type="ECO:0000256" key="2">
    <source>
        <dbReference type="SAM" id="SignalP"/>
    </source>
</evidence>
<reference evidence="4" key="1">
    <citation type="journal article" date="2010" name="Genome Biol.">
        <title>Genome sequence of the necrotrophic plant pathogen Pythium ultimum reveals original pathogenicity mechanisms and effector repertoire.</title>
        <authorList>
            <person name="Levesque C.A."/>
            <person name="Brouwer H."/>
            <person name="Cano L."/>
            <person name="Hamilton J.P."/>
            <person name="Holt C."/>
            <person name="Huitema E."/>
            <person name="Raffaele S."/>
            <person name="Robideau G.P."/>
            <person name="Thines M."/>
            <person name="Win J."/>
            <person name="Zerillo M.M."/>
            <person name="Beakes G.W."/>
            <person name="Boore J.L."/>
            <person name="Busam D."/>
            <person name="Dumas B."/>
            <person name="Ferriera S."/>
            <person name="Fuerstenberg S.I."/>
            <person name="Gachon C.M."/>
            <person name="Gaulin E."/>
            <person name="Govers F."/>
            <person name="Grenville-Briggs L."/>
            <person name="Horner N."/>
            <person name="Hostetler J."/>
            <person name="Jiang R.H."/>
            <person name="Johnson J."/>
            <person name="Krajaejun T."/>
            <person name="Lin H."/>
            <person name="Meijer H.J."/>
            <person name="Moore B."/>
            <person name="Morris P."/>
            <person name="Phuntmart V."/>
            <person name="Puiu D."/>
            <person name="Shetty J."/>
            <person name="Stajich J.E."/>
            <person name="Tripathy S."/>
            <person name="Wawra S."/>
            <person name="van West P."/>
            <person name="Whitty B.R."/>
            <person name="Coutinho P.M."/>
            <person name="Henrissat B."/>
            <person name="Martin F."/>
            <person name="Thomas P.D."/>
            <person name="Tyler B.M."/>
            <person name="De Vries R.P."/>
            <person name="Kamoun S."/>
            <person name="Yandell M."/>
            <person name="Tisserat N."/>
            <person name="Buell C.R."/>
        </authorList>
    </citation>
    <scope>NUCLEOTIDE SEQUENCE</scope>
    <source>
        <strain evidence="4">DAOM:BR144</strain>
    </source>
</reference>
<feature type="signal peptide" evidence="2">
    <location>
        <begin position="1"/>
        <end position="18"/>
    </location>
</feature>
<evidence type="ECO:0000256" key="1">
    <source>
        <dbReference type="SAM" id="MobiDB-lite"/>
    </source>
</evidence>
<evidence type="ECO:0000313" key="3">
    <source>
        <dbReference type="EnsemblProtists" id="PYU1_T001782"/>
    </source>
</evidence>
<evidence type="ECO:0000313" key="4">
    <source>
        <dbReference type="Proteomes" id="UP000019132"/>
    </source>
</evidence>
<reference evidence="4" key="2">
    <citation type="submission" date="2010-04" db="EMBL/GenBank/DDBJ databases">
        <authorList>
            <person name="Buell R."/>
            <person name="Hamilton J."/>
            <person name="Hostetler J."/>
        </authorList>
    </citation>
    <scope>NUCLEOTIDE SEQUENCE [LARGE SCALE GENOMIC DNA]</scope>
    <source>
        <strain evidence="4">DAOM:BR144</strain>
    </source>
</reference>
<keyword evidence="2" id="KW-0732">Signal</keyword>